<dbReference type="SUPFAM" id="SSF51306">
    <property type="entry name" value="LexA/Signal peptidase"/>
    <property type="match status" value="1"/>
</dbReference>
<reference evidence="5 6" key="1">
    <citation type="submission" date="2019-08" db="EMBL/GenBank/DDBJ databases">
        <authorList>
            <person name="Lei W."/>
        </authorList>
    </citation>
    <scope>NUCLEOTIDE SEQUENCE [LARGE SCALE GENOMIC DNA]</scope>
    <source>
        <strain evidence="5 6">CCUG 66496</strain>
    </source>
</reference>
<keyword evidence="6" id="KW-1185">Reference proteome</keyword>
<dbReference type="InterPro" id="IPR019533">
    <property type="entry name" value="Peptidase_S26"/>
</dbReference>
<evidence type="ECO:0000313" key="5">
    <source>
        <dbReference type="EMBL" id="TWS96948.1"/>
    </source>
</evidence>
<dbReference type="PANTHER" id="PTHR43390:SF1">
    <property type="entry name" value="CHLOROPLAST PROCESSING PEPTIDASE"/>
    <property type="match status" value="1"/>
</dbReference>
<comment type="similarity">
    <text evidence="2 3">Belongs to the peptidase S26 family.</text>
</comment>
<dbReference type="Pfam" id="PF10502">
    <property type="entry name" value="Peptidase_S26"/>
    <property type="match status" value="1"/>
</dbReference>
<dbReference type="EMBL" id="VOHL01000006">
    <property type="protein sequence ID" value="TWS96948.1"/>
    <property type="molecule type" value="Genomic_DNA"/>
</dbReference>
<dbReference type="InterPro" id="IPR036286">
    <property type="entry name" value="LexA/Signal_pep-like_sf"/>
</dbReference>
<dbReference type="GO" id="GO:0009003">
    <property type="term" value="F:signal peptidase activity"/>
    <property type="evidence" value="ECO:0007669"/>
    <property type="project" value="UniProtKB-EC"/>
</dbReference>
<dbReference type="GO" id="GO:0005886">
    <property type="term" value="C:plasma membrane"/>
    <property type="evidence" value="ECO:0007669"/>
    <property type="project" value="UniProtKB-SubCell"/>
</dbReference>
<dbReference type="Proteomes" id="UP000317430">
    <property type="component" value="Unassembled WGS sequence"/>
</dbReference>
<dbReference type="PANTHER" id="PTHR43390">
    <property type="entry name" value="SIGNAL PEPTIDASE I"/>
    <property type="match status" value="1"/>
</dbReference>
<gene>
    <name evidence="5" type="primary">lepB</name>
    <name evidence="5" type="ORF">FRX57_06440</name>
</gene>
<dbReference type="CDD" id="cd06530">
    <property type="entry name" value="S26_SPase_I"/>
    <property type="match status" value="1"/>
</dbReference>
<dbReference type="NCBIfam" id="TIGR02227">
    <property type="entry name" value="sigpep_I_bact"/>
    <property type="match status" value="1"/>
</dbReference>
<evidence type="ECO:0000259" key="4">
    <source>
        <dbReference type="Pfam" id="PF10502"/>
    </source>
</evidence>
<dbReference type="AlphaFoldDB" id="A0A5C5SA42"/>
<accession>A0A5C5SA42</accession>
<dbReference type="Gene3D" id="2.10.109.10">
    <property type="entry name" value="Umud Fragment, subunit A"/>
    <property type="match status" value="1"/>
</dbReference>
<dbReference type="EC" id="3.4.21.89" evidence="3"/>
<keyword evidence="3" id="KW-0645">Protease</keyword>
<evidence type="ECO:0000256" key="1">
    <source>
        <dbReference type="ARBA" id="ARBA00004401"/>
    </source>
</evidence>
<name>A0A5C5SA42_9STRE</name>
<evidence type="ECO:0000313" key="6">
    <source>
        <dbReference type="Proteomes" id="UP000317430"/>
    </source>
</evidence>
<comment type="catalytic activity">
    <reaction evidence="3">
        <text>Cleavage of hydrophobic, N-terminal signal or leader sequences from secreted and periplasmic proteins.</text>
        <dbReference type="EC" id="3.4.21.89"/>
    </reaction>
</comment>
<proteinExistence type="inferred from homology"/>
<dbReference type="InterPro" id="IPR000223">
    <property type="entry name" value="Pept_S26A_signal_pept_1"/>
</dbReference>
<dbReference type="RefSeq" id="WP_146567910.1">
    <property type="nucleotide sequence ID" value="NZ_VOHL01000006.1"/>
</dbReference>
<keyword evidence="3 5" id="KW-0378">Hydrolase</keyword>
<sequence>MLKRDFFRNIFLVGLILVGLLCLRVFVFSLDKISEAESNSYLRAGDIVLVTKNRSPKLREFVQYEVDGRTYIGRVVAQQGDSVTYMDDIFYRNNHPESENYLTALRSKYLASETASMFTEDFTLASLAGPQVTSIPQENYLILNDNRQNMADSRQFGLIKKTQIKGVIEFRLLPLDNFGFIKSE</sequence>
<dbReference type="PRINTS" id="PR00727">
    <property type="entry name" value="LEADERPTASE"/>
</dbReference>
<comment type="caution">
    <text evidence="5">The sequence shown here is derived from an EMBL/GenBank/DDBJ whole genome shotgun (WGS) entry which is preliminary data.</text>
</comment>
<organism evidence="5 6">
    <name type="scientific">Streptococcus cuniculipharyngis</name>
    <dbReference type="NCBI Taxonomy" id="1562651"/>
    <lineage>
        <taxon>Bacteria</taxon>
        <taxon>Bacillati</taxon>
        <taxon>Bacillota</taxon>
        <taxon>Bacilli</taxon>
        <taxon>Lactobacillales</taxon>
        <taxon>Streptococcaceae</taxon>
        <taxon>Streptococcus</taxon>
    </lineage>
</organism>
<dbReference type="GO" id="GO:0006465">
    <property type="term" value="P:signal peptide processing"/>
    <property type="evidence" value="ECO:0007669"/>
    <property type="project" value="InterPro"/>
</dbReference>
<protein>
    <recommendedName>
        <fullName evidence="3">Signal peptidase I</fullName>
        <ecNumber evidence="3">3.4.21.89</ecNumber>
    </recommendedName>
</protein>
<dbReference type="GO" id="GO:0004252">
    <property type="term" value="F:serine-type endopeptidase activity"/>
    <property type="evidence" value="ECO:0007669"/>
    <property type="project" value="InterPro"/>
</dbReference>
<comment type="subcellular location">
    <subcellularLocation>
        <location evidence="1">Cell membrane</location>
        <topology evidence="1">Single-pass type II membrane protein</topology>
    </subcellularLocation>
    <subcellularLocation>
        <location evidence="3">Membrane</location>
        <topology evidence="3">Single-pass type II membrane protein</topology>
    </subcellularLocation>
</comment>
<evidence type="ECO:0000256" key="2">
    <source>
        <dbReference type="ARBA" id="ARBA00009370"/>
    </source>
</evidence>
<evidence type="ECO:0000256" key="3">
    <source>
        <dbReference type="RuleBase" id="RU362042"/>
    </source>
</evidence>
<feature type="domain" description="Peptidase S26" evidence="4">
    <location>
        <begin position="12"/>
        <end position="172"/>
    </location>
</feature>
<dbReference type="OrthoDB" id="9802919at2"/>